<evidence type="ECO:0000256" key="1">
    <source>
        <dbReference type="SAM" id="SignalP"/>
    </source>
</evidence>
<evidence type="ECO:0000313" key="5">
    <source>
        <dbReference type="Proteomes" id="UP000490939"/>
    </source>
</evidence>
<proteinExistence type="predicted"/>
<sequence>MRLTTMLCAMLPLTTLATPSVTSTKSATNTSASDDSWITDPSIQVILSKPPPSAINANSFKVWDWMWESICVGLGANAYKAYFISEAYEKDMHIRFPQWVDNFERVIHTQAEWDDWVREKQYEKRYKGSKKFWESD</sequence>
<evidence type="ECO:0000313" key="3">
    <source>
        <dbReference type="EMBL" id="KAE9989350.1"/>
    </source>
</evidence>
<reference evidence="3 5" key="1">
    <citation type="submission" date="2019-07" db="EMBL/GenBank/DDBJ databases">
        <title>Venturia inaequalis Genome Resource.</title>
        <authorList>
            <person name="Lichtner F.J."/>
        </authorList>
    </citation>
    <scope>NUCLEOTIDE SEQUENCE [LARGE SCALE GENOMIC DNA]</scope>
    <source>
        <strain evidence="2 4">120213</strain>
        <strain evidence="3 5">DMI_063113</strain>
    </source>
</reference>
<dbReference type="Proteomes" id="UP000447873">
    <property type="component" value="Unassembled WGS sequence"/>
</dbReference>
<organism evidence="3 5">
    <name type="scientific">Venturia inaequalis</name>
    <name type="common">Apple scab fungus</name>
    <dbReference type="NCBI Taxonomy" id="5025"/>
    <lineage>
        <taxon>Eukaryota</taxon>
        <taxon>Fungi</taxon>
        <taxon>Dikarya</taxon>
        <taxon>Ascomycota</taxon>
        <taxon>Pezizomycotina</taxon>
        <taxon>Dothideomycetes</taxon>
        <taxon>Pleosporomycetidae</taxon>
        <taxon>Venturiales</taxon>
        <taxon>Venturiaceae</taxon>
        <taxon>Venturia</taxon>
    </lineage>
</organism>
<accession>A0A8H3Z7U3</accession>
<evidence type="ECO:0000313" key="2">
    <source>
        <dbReference type="EMBL" id="KAE9986680.1"/>
    </source>
</evidence>
<comment type="caution">
    <text evidence="3">The sequence shown here is derived from an EMBL/GenBank/DDBJ whole genome shotgun (WGS) entry which is preliminary data.</text>
</comment>
<evidence type="ECO:0000313" key="4">
    <source>
        <dbReference type="Proteomes" id="UP000447873"/>
    </source>
</evidence>
<gene>
    <name evidence="3" type="ORF">EG327_002827</name>
    <name evidence="2" type="ORF">EG328_005007</name>
</gene>
<dbReference type="EMBL" id="WNWR01000191">
    <property type="protein sequence ID" value="KAE9989350.1"/>
    <property type="molecule type" value="Genomic_DNA"/>
</dbReference>
<protein>
    <submittedName>
        <fullName evidence="3">Uncharacterized protein</fullName>
    </submittedName>
</protein>
<feature type="signal peptide" evidence="1">
    <location>
        <begin position="1"/>
        <end position="17"/>
    </location>
</feature>
<dbReference type="EMBL" id="WNWS01000027">
    <property type="protein sequence ID" value="KAE9986680.1"/>
    <property type="molecule type" value="Genomic_DNA"/>
</dbReference>
<feature type="chain" id="PRO_5044691125" evidence="1">
    <location>
        <begin position="18"/>
        <end position="136"/>
    </location>
</feature>
<name>A0A8H3Z7U3_VENIN</name>
<dbReference type="Proteomes" id="UP000490939">
    <property type="component" value="Unassembled WGS sequence"/>
</dbReference>
<keyword evidence="5" id="KW-1185">Reference proteome</keyword>
<keyword evidence="1" id="KW-0732">Signal</keyword>
<dbReference type="AlphaFoldDB" id="A0A8H3Z7U3"/>